<proteinExistence type="predicted"/>
<feature type="compositionally biased region" description="Polar residues" evidence="1">
    <location>
        <begin position="134"/>
        <end position="143"/>
    </location>
</feature>
<gene>
    <name evidence="2" type="ORF">K7432_007943</name>
</gene>
<dbReference type="EMBL" id="JASJQH010007292">
    <property type="protein sequence ID" value="KAK9711290.1"/>
    <property type="molecule type" value="Genomic_DNA"/>
</dbReference>
<feature type="region of interest" description="Disordered" evidence="1">
    <location>
        <begin position="484"/>
        <end position="533"/>
    </location>
</feature>
<accession>A0ABR2VZD7</accession>
<feature type="compositionally biased region" description="Basic residues" evidence="1">
    <location>
        <begin position="374"/>
        <end position="395"/>
    </location>
</feature>
<evidence type="ECO:0000313" key="2">
    <source>
        <dbReference type="EMBL" id="KAK9711290.1"/>
    </source>
</evidence>
<organism evidence="2 3">
    <name type="scientific">Basidiobolus ranarum</name>
    <dbReference type="NCBI Taxonomy" id="34480"/>
    <lineage>
        <taxon>Eukaryota</taxon>
        <taxon>Fungi</taxon>
        <taxon>Fungi incertae sedis</taxon>
        <taxon>Zoopagomycota</taxon>
        <taxon>Entomophthoromycotina</taxon>
        <taxon>Basidiobolomycetes</taxon>
        <taxon>Basidiobolales</taxon>
        <taxon>Basidiobolaceae</taxon>
        <taxon>Basidiobolus</taxon>
    </lineage>
</organism>
<feature type="compositionally biased region" description="Polar residues" evidence="1">
    <location>
        <begin position="435"/>
        <end position="468"/>
    </location>
</feature>
<feature type="region of interest" description="Disordered" evidence="1">
    <location>
        <begin position="114"/>
        <end position="208"/>
    </location>
</feature>
<feature type="compositionally biased region" description="Low complexity" evidence="1">
    <location>
        <begin position="144"/>
        <end position="169"/>
    </location>
</feature>
<feature type="compositionally biased region" description="Polar residues" evidence="1">
    <location>
        <begin position="488"/>
        <end position="497"/>
    </location>
</feature>
<evidence type="ECO:0000256" key="1">
    <source>
        <dbReference type="SAM" id="MobiDB-lite"/>
    </source>
</evidence>
<reference evidence="2 3" key="1">
    <citation type="submission" date="2023-04" db="EMBL/GenBank/DDBJ databases">
        <title>Genome of Basidiobolus ranarum AG-B5.</title>
        <authorList>
            <person name="Stajich J.E."/>
            <person name="Carter-House D."/>
            <person name="Gryganskyi A."/>
        </authorList>
    </citation>
    <scope>NUCLEOTIDE SEQUENCE [LARGE SCALE GENOMIC DNA]</scope>
    <source>
        <strain evidence="2 3">AG-B5</strain>
    </source>
</reference>
<feature type="compositionally biased region" description="Basic and acidic residues" evidence="1">
    <location>
        <begin position="251"/>
        <end position="262"/>
    </location>
</feature>
<feature type="compositionally biased region" description="Basic and acidic residues" evidence="1">
    <location>
        <begin position="396"/>
        <end position="413"/>
    </location>
</feature>
<keyword evidence="3" id="KW-1185">Reference proteome</keyword>
<name>A0ABR2VZD7_9FUNG</name>
<sequence>MESRRSSRPKKQVDYTINLETGIFHNNKPKSLDNMPDDFDDFRLEGNERKKIVDSVLKETLETNNKESKRPRLSATERKEQADLKKALELSMVEEDCLDKGKVERTFVKDIWADPNFFGNQERQPSRRKERNSSKSGINSDTPSSNKQETSNSSSNTSSQSTGQSNQVTVDSLPLKSMEKSPKQKSKNSTPSSKEIEDLFDDGDLSDSNVIDIVSDDEMALVPEGKRKSKPSGHIAKLESSVPKSNQPENHISESDSKEDLSHGSSSVENKELGTVVPSTTTEINIVIPKVRHNTDLNLDIDVNDAKTTPKRRSPRSARKKQTNTTKSDDANDSEFELNEPNTKRNPKSTPKPIYNLDDVNGESESEFEEKAPKSKRKIKSPSKPKVKKVATPKSRKIDNDADSEIGHPHTDELSMDAEIEERTSDVEDEEYLQGSPNDPKTPKNTRTNKSRTTQLNITPSNNTPSRTPSVGLKVSSSVKPLLLTKPTVQTNSNASARSPVVSGGPARVGLSRKHKFKPLHPYLQSPSKVSQS</sequence>
<feature type="region of interest" description="Disordered" evidence="1">
    <location>
        <begin position="62"/>
        <end position="81"/>
    </location>
</feature>
<dbReference type="Proteomes" id="UP001479436">
    <property type="component" value="Unassembled WGS sequence"/>
</dbReference>
<feature type="compositionally biased region" description="Basic and acidic residues" evidence="1">
    <location>
        <begin position="124"/>
        <end position="133"/>
    </location>
</feature>
<feature type="compositionally biased region" description="Basic residues" evidence="1">
    <location>
        <begin position="309"/>
        <end position="322"/>
    </location>
</feature>
<feature type="region of interest" description="Disordered" evidence="1">
    <location>
        <begin position="221"/>
        <end position="472"/>
    </location>
</feature>
<comment type="caution">
    <text evidence="2">The sequence shown here is derived from an EMBL/GenBank/DDBJ whole genome shotgun (WGS) entry which is preliminary data.</text>
</comment>
<protein>
    <recommendedName>
        <fullName evidence="4">RAD51 interacting motif domain-containing protein</fullName>
    </recommendedName>
</protein>
<evidence type="ECO:0000313" key="3">
    <source>
        <dbReference type="Proteomes" id="UP001479436"/>
    </source>
</evidence>
<evidence type="ECO:0008006" key="4">
    <source>
        <dbReference type="Google" id="ProtNLM"/>
    </source>
</evidence>